<dbReference type="AlphaFoldDB" id="A0A6G3ZSI6"/>
<dbReference type="PROSITE" id="PS51819">
    <property type="entry name" value="VOC"/>
    <property type="match status" value="2"/>
</dbReference>
<dbReference type="Pfam" id="PF00903">
    <property type="entry name" value="Glyoxalase"/>
    <property type="match status" value="2"/>
</dbReference>
<dbReference type="PANTHER" id="PTHR43279:SF1">
    <property type="entry name" value="CATECHOL-2,3-DIOXYGENASE"/>
    <property type="match status" value="1"/>
</dbReference>
<comment type="caution">
    <text evidence="3">The sequence shown here is derived from an EMBL/GenBank/DDBJ whole genome shotgun (WGS) entry which is preliminary data.</text>
</comment>
<keyword evidence="1" id="KW-0479">Metal-binding</keyword>
<evidence type="ECO:0000313" key="3">
    <source>
        <dbReference type="EMBL" id="NEW05085.1"/>
    </source>
</evidence>
<dbReference type="GO" id="GO:0046872">
    <property type="term" value="F:metal ion binding"/>
    <property type="evidence" value="ECO:0007669"/>
    <property type="project" value="UniProtKB-KW"/>
</dbReference>
<feature type="domain" description="VOC" evidence="2">
    <location>
        <begin position="10"/>
        <end position="150"/>
    </location>
</feature>
<protein>
    <submittedName>
        <fullName evidence="3">VOC family protein</fullName>
    </submittedName>
</protein>
<dbReference type="Gene3D" id="3.10.180.10">
    <property type="entry name" value="2,3-Dihydroxybiphenyl 1,2-Dioxygenase, domain 1"/>
    <property type="match status" value="2"/>
</dbReference>
<proteinExistence type="predicted"/>
<dbReference type="PANTHER" id="PTHR43279">
    <property type="entry name" value="CATECHOL-2,3-DIOXYGENASE"/>
    <property type="match status" value="1"/>
</dbReference>
<dbReference type="GO" id="GO:0004462">
    <property type="term" value="F:lactoylglutathione lyase activity"/>
    <property type="evidence" value="ECO:0007669"/>
    <property type="project" value="InterPro"/>
</dbReference>
<dbReference type="SUPFAM" id="SSF54593">
    <property type="entry name" value="Glyoxalase/Bleomycin resistance protein/Dihydroxybiphenyl dioxygenase"/>
    <property type="match status" value="2"/>
</dbReference>
<sequence length="307" mass="34191">MSSIIHPETRIGYVELKVSHLEQSITFYRNVVGLELERIEGGKAYLSAHGGVEPLLVLEQPEGVFPQGSRTTGLYHFALLLPTRQDFATAFFHILRSKETIEAPTEQESRYTYSSEILPISRLNSASDHTYSEAFYLQDLDGNGIEIYADRPRDVWPPDGRGGSHPLDLKSLAGIADYAFKGLPAGTVVGHVHLRVADIDQTRAFYVNALGFEEQISSSDVLFVSAGGYHHHIGTNTWNGKHHPYPGEQATGLKLYSIVLPHNEALEDVKKRLAEAGYEIVNEEHSDHFITTDPNGIGVKFTLFYKK</sequence>
<feature type="domain" description="VOC" evidence="2">
    <location>
        <begin position="188"/>
        <end position="307"/>
    </location>
</feature>
<dbReference type="InterPro" id="IPR018146">
    <property type="entry name" value="Glyoxalase_1_CS"/>
</dbReference>
<gene>
    <name evidence="3" type="ORF">GK047_03500</name>
</gene>
<dbReference type="RefSeq" id="WP_163941200.1">
    <property type="nucleotide sequence ID" value="NZ_JAAIKC010000001.1"/>
</dbReference>
<dbReference type="CDD" id="cd16359">
    <property type="entry name" value="VOC_BsCatE_like_C"/>
    <property type="match status" value="1"/>
</dbReference>
<evidence type="ECO:0000259" key="2">
    <source>
        <dbReference type="PROSITE" id="PS51819"/>
    </source>
</evidence>
<evidence type="ECO:0000256" key="1">
    <source>
        <dbReference type="ARBA" id="ARBA00022723"/>
    </source>
</evidence>
<dbReference type="PROSITE" id="PS00934">
    <property type="entry name" value="GLYOXALASE_I_1"/>
    <property type="match status" value="1"/>
</dbReference>
<name>A0A6G3ZSI6_9BACL</name>
<dbReference type="InterPro" id="IPR037523">
    <property type="entry name" value="VOC_core"/>
</dbReference>
<organism evidence="3">
    <name type="scientific">Paenibacillus sp. SYP-B3998</name>
    <dbReference type="NCBI Taxonomy" id="2678564"/>
    <lineage>
        <taxon>Bacteria</taxon>
        <taxon>Bacillati</taxon>
        <taxon>Bacillota</taxon>
        <taxon>Bacilli</taxon>
        <taxon>Bacillales</taxon>
        <taxon>Paenibacillaceae</taxon>
        <taxon>Paenibacillus</taxon>
    </lineage>
</organism>
<reference evidence="3" key="1">
    <citation type="submission" date="2020-02" db="EMBL/GenBank/DDBJ databases">
        <authorList>
            <person name="Shen X.-R."/>
            <person name="Zhang Y.-X."/>
        </authorList>
    </citation>
    <scope>NUCLEOTIDE SEQUENCE</scope>
    <source>
        <strain evidence="3">SYP-B3998</strain>
    </source>
</reference>
<dbReference type="InterPro" id="IPR004360">
    <property type="entry name" value="Glyas_Fos-R_dOase_dom"/>
</dbReference>
<dbReference type="InterPro" id="IPR029068">
    <property type="entry name" value="Glyas_Bleomycin-R_OHBP_Dase"/>
</dbReference>
<accession>A0A6G3ZSI6</accession>
<dbReference type="EMBL" id="JAAIKC010000001">
    <property type="protein sequence ID" value="NEW05085.1"/>
    <property type="molecule type" value="Genomic_DNA"/>
</dbReference>